<gene>
    <name evidence="5" type="ORF">JYZ213_LOCUS35125</name>
    <name evidence="6" type="ORF">OXD698_LOCUS15913</name>
</gene>
<evidence type="ECO:0008006" key="8">
    <source>
        <dbReference type="Google" id="ProtNLM"/>
    </source>
</evidence>
<comment type="caution">
    <text evidence="5">The sequence shown here is derived from an EMBL/GenBank/DDBJ whole genome shotgun (WGS) entry which is preliminary data.</text>
</comment>
<dbReference type="InterPro" id="IPR003591">
    <property type="entry name" value="Leu-rich_rpt_typical-subtyp"/>
</dbReference>
<evidence type="ECO:0000256" key="4">
    <source>
        <dbReference type="SAM" id="MobiDB-lite"/>
    </source>
</evidence>
<dbReference type="InterPro" id="IPR001611">
    <property type="entry name" value="Leu-rich_rpt"/>
</dbReference>
<feature type="coiled-coil region" evidence="3">
    <location>
        <begin position="429"/>
        <end position="459"/>
    </location>
</feature>
<keyword evidence="1" id="KW-0433">Leucine-rich repeat</keyword>
<dbReference type="EMBL" id="CAJNOG010000761">
    <property type="protein sequence ID" value="CAF1352603.1"/>
    <property type="molecule type" value="Genomic_DNA"/>
</dbReference>
<dbReference type="AlphaFoldDB" id="A0A815HMC1"/>
<dbReference type="PANTHER" id="PTHR48051:SF54">
    <property type="entry name" value="LEUCINE-RICH REPEAT-CONTAINING PROTEIN"/>
    <property type="match status" value="1"/>
</dbReference>
<organism evidence="5 7">
    <name type="scientific">Adineta steineri</name>
    <dbReference type="NCBI Taxonomy" id="433720"/>
    <lineage>
        <taxon>Eukaryota</taxon>
        <taxon>Metazoa</taxon>
        <taxon>Spiralia</taxon>
        <taxon>Gnathifera</taxon>
        <taxon>Rotifera</taxon>
        <taxon>Eurotatoria</taxon>
        <taxon>Bdelloidea</taxon>
        <taxon>Adinetida</taxon>
        <taxon>Adinetidae</taxon>
        <taxon>Adineta</taxon>
    </lineage>
</organism>
<dbReference type="SMART" id="SM00369">
    <property type="entry name" value="LRR_TYP"/>
    <property type="match status" value="3"/>
</dbReference>
<dbReference type="InterPro" id="IPR032675">
    <property type="entry name" value="LRR_dom_sf"/>
</dbReference>
<dbReference type="SUPFAM" id="SSF52058">
    <property type="entry name" value="L domain-like"/>
    <property type="match status" value="1"/>
</dbReference>
<feature type="region of interest" description="Disordered" evidence="4">
    <location>
        <begin position="1"/>
        <end position="52"/>
    </location>
</feature>
<evidence type="ECO:0000313" key="6">
    <source>
        <dbReference type="EMBL" id="CAF3759146.1"/>
    </source>
</evidence>
<proteinExistence type="predicted"/>
<dbReference type="Gene3D" id="3.80.10.10">
    <property type="entry name" value="Ribonuclease Inhibitor"/>
    <property type="match status" value="1"/>
</dbReference>
<reference evidence="5" key="1">
    <citation type="submission" date="2021-02" db="EMBL/GenBank/DDBJ databases">
        <authorList>
            <person name="Nowell W R."/>
        </authorList>
    </citation>
    <scope>NUCLEOTIDE SEQUENCE</scope>
</reference>
<accession>A0A815HMC1</accession>
<name>A0A815HMC1_9BILA</name>
<dbReference type="Proteomes" id="UP000663845">
    <property type="component" value="Unassembled WGS sequence"/>
</dbReference>
<dbReference type="Proteomes" id="UP000663844">
    <property type="component" value="Unassembled WGS sequence"/>
</dbReference>
<keyword evidence="2" id="KW-0677">Repeat</keyword>
<sequence>MTTNDTEVQADLVENGEEYDNKSLSNGDDLNELSLSQSPELNQENNDEEEEEERIQTEDFPDDLYDQIDDNLHINETQEDSALIEFITKAQQEDCNCLDLSKKTISQFPTLLLYFPSLQYLYLEGNQLKKLPDDLFLQLPYLKWLDLRNNQITELPTDGLAKYTSLKSLLLGGNLIRTLPYELGTVKGLSSLNLDGNPLVDPPAEIIKQGLKAIQQYLHDEFIRQPKSSYEENDPNDDIYYEDHDADIVPDVWASDDDEKNNNQRQVKRKIKTIAKQNNQPVKTKSDDPVGDAFAARALEEQRLIRLKHRNIKINEQLEKIKSKELLHEWKEDYRSSQQQLRRKHLVKGRDYPEAVRQAPFGIDPNYIHVMDKDQQEMIERAVKYESRRNRSPESAMQEEENRLIRDRQIQARIREITGKMLARRSQPRGNASEEKHQAEFELRELKKLQAEVRQRRTQINTRFKAYTGDVKAHKRL</sequence>
<dbReference type="InterPro" id="IPR050216">
    <property type="entry name" value="LRR_domain-containing"/>
</dbReference>
<evidence type="ECO:0000256" key="3">
    <source>
        <dbReference type="SAM" id="Coils"/>
    </source>
</evidence>
<dbReference type="Pfam" id="PF13855">
    <property type="entry name" value="LRR_8"/>
    <property type="match status" value="1"/>
</dbReference>
<dbReference type="PROSITE" id="PS51450">
    <property type="entry name" value="LRR"/>
    <property type="match status" value="2"/>
</dbReference>
<feature type="compositionally biased region" description="Polar residues" evidence="4">
    <location>
        <begin position="22"/>
        <end position="39"/>
    </location>
</feature>
<evidence type="ECO:0000313" key="5">
    <source>
        <dbReference type="EMBL" id="CAF1352603.1"/>
    </source>
</evidence>
<protein>
    <recommendedName>
        <fullName evidence="8">Leucine-rich repeat-containing protein 27</fullName>
    </recommendedName>
</protein>
<evidence type="ECO:0000256" key="1">
    <source>
        <dbReference type="ARBA" id="ARBA00022614"/>
    </source>
</evidence>
<dbReference type="GO" id="GO:0005737">
    <property type="term" value="C:cytoplasm"/>
    <property type="evidence" value="ECO:0007669"/>
    <property type="project" value="TreeGrafter"/>
</dbReference>
<keyword evidence="3" id="KW-0175">Coiled coil</keyword>
<dbReference type="SMART" id="SM00364">
    <property type="entry name" value="LRR_BAC"/>
    <property type="match status" value="2"/>
</dbReference>
<dbReference type="EMBL" id="CAJOAZ010001066">
    <property type="protein sequence ID" value="CAF3759146.1"/>
    <property type="molecule type" value="Genomic_DNA"/>
</dbReference>
<dbReference type="PANTHER" id="PTHR48051">
    <property type="match status" value="1"/>
</dbReference>
<evidence type="ECO:0000313" key="7">
    <source>
        <dbReference type="Proteomes" id="UP000663845"/>
    </source>
</evidence>
<evidence type="ECO:0000256" key="2">
    <source>
        <dbReference type="ARBA" id="ARBA00022737"/>
    </source>
</evidence>